<dbReference type="Gene3D" id="3.30.470.10">
    <property type="match status" value="1"/>
</dbReference>
<dbReference type="RefSeq" id="WP_110361399.1">
    <property type="nucleotide sequence ID" value="NZ_QFLI01000006.1"/>
</dbReference>
<dbReference type="CDD" id="cd00449">
    <property type="entry name" value="PLPDE_IV"/>
    <property type="match status" value="1"/>
</dbReference>
<evidence type="ECO:0000256" key="12">
    <source>
        <dbReference type="RuleBase" id="RU004516"/>
    </source>
</evidence>
<dbReference type="GO" id="GO:0004084">
    <property type="term" value="F:branched-chain-amino-acid transaminase activity"/>
    <property type="evidence" value="ECO:0007669"/>
    <property type="project" value="UniProtKB-EC"/>
</dbReference>
<dbReference type="PROSITE" id="PS00770">
    <property type="entry name" value="AA_TRANSFER_CLASS_4"/>
    <property type="match status" value="1"/>
</dbReference>
<comment type="cofactor">
    <cofactor evidence="1 12">
        <name>pyridoxal 5'-phosphate</name>
        <dbReference type="ChEBI" id="CHEBI:597326"/>
    </cofactor>
</comment>
<comment type="catalytic activity">
    <reaction evidence="10">
        <text>L-leucine + 2-oxoglutarate = 4-methyl-2-oxopentanoate + L-glutamate</text>
        <dbReference type="Rhea" id="RHEA:18321"/>
        <dbReference type="ChEBI" id="CHEBI:16810"/>
        <dbReference type="ChEBI" id="CHEBI:17865"/>
        <dbReference type="ChEBI" id="CHEBI:29985"/>
        <dbReference type="ChEBI" id="CHEBI:57427"/>
        <dbReference type="EC" id="2.6.1.42"/>
    </reaction>
</comment>
<sequence length="284" mass="32569">MSHSEYINLNGELFPKDSPVFGAANRAFRYGDSLFETIHSNGTEIQFFDQHLDRLIMGMKNIGMIVPENFRDKLKINITYLINKNKSFAGTRIRLSVFRNDGGLYTPTDNTVSYLIETSRLEEDQYVINKKGLKIDIYKDCKKSSDIISQFKTGNSLLFIMAGNYKNRMHLDDCLILNERGNPIESISSNLFIVKNDILMTPSIESGAVSGIMREQLIQTALKLNMTVYDDCMISIEDLVEADEIFLSNAISGIRWVVAFKDRRYFNKTSKLLLEELNKNTFKY</sequence>
<dbReference type="AlphaFoldDB" id="A0A2V3ZVN4"/>
<evidence type="ECO:0000256" key="5">
    <source>
        <dbReference type="ARBA" id="ARBA00009320"/>
    </source>
</evidence>
<protein>
    <recommendedName>
        <fullName evidence="6">branched-chain-amino-acid transaminase</fullName>
        <ecNumber evidence="6">2.6.1.42</ecNumber>
    </recommendedName>
</protein>
<organism evidence="13 14">
    <name type="scientific">Marinifilum breve</name>
    <dbReference type="NCBI Taxonomy" id="2184082"/>
    <lineage>
        <taxon>Bacteria</taxon>
        <taxon>Pseudomonadati</taxon>
        <taxon>Bacteroidota</taxon>
        <taxon>Bacteroidia</taxon>
        <taxon>Marinilabiliales</taxon>
        <taxon>Marinifilaceae</taxon>
    </lineage>
</organism>
<dbReference type="PANTHER" id="PTHR42743:SF11">
    <property type="entry name" value="AMINODEOXYCHORISMATE LYASE"/>
    <property type="match status" value="1"/>
</dbReference>
<dbReference type="OrthoDB" id="9805628at2"/>
<evidence type="ECO:0000256" key="7">
    <source>
        <dbReference type="ARBA" id="ARBA00022898"/>
    </source>
</evidence>
<dbReference type="Gene3D" id="3.20.10.10">
    <property type="entry name" value="D-amino Acid Aminotransferase, subunit A, domain 2"/>
    <property type="match status" value="1"/>
</dbReference>
<evidence type="ECO:0000256" key="1">
    <source>
        <dbReference type="ARBA" id="ARBA00001933"/>
    </source>
</evidence>
<dbReference type="InterPro" id="IPR043132">
    <property type="entry name" value="BCAT-like_C"/>
</dbReference>
<name>A0A2V3ZVN4_9BACT</name>
<dbReference type="PANTHER" id="PTHR42743">
    <property type="entry name" value="AMINO-ACID AMINOTRANSFERASE"/>
    <property type="match status" value="1"/>
</dbReference>
<gene>
    <name evidence="13" type="ORF">DF185_14065</name>
</gene>
<dbReference type="EMBL" id="QFLI01000006">
    <property type="protein sequence ID" value="PXX99004.1"/>
    <property type="molecule type" value="Genomic_DNA"/>
</dbReference>
<keyword evidence="14" id="KW-1185">Reference proteome</keyword>
<dbReference type="Proteomes" id="UP000248079">
    <property type="component" value="Unassembled WGS sequence"/>
</dbReference>
<evidence type="ECO:0000256" key="3">
    <source>
        <dbReference type="ARBA" id="ARBA00004931"/>
    </source>
</evidence>
<keyword evidence="7 12" id="KW-0663">Pyridoxal phosphate</keyword>
<comment type="similarity">
    <text evidence="5 11">Belongs to the class-IV pyridoxal-phosphate-dependent aminotransferase family.</text>
</comment>
<dbReference type="EC" id="2.6.1.42" evidence="6"/>
<reference evidence="13 14" key="1">
    <citation type="submission" date="2018-05" db="EMBL/GenBank/DDBJ databases">
        <title>Marinifilum breve JC075T sp. nov., a marine bacterium isolated from Yongle Blue Hole in the South China Sea.</title>
        <authorList>
            <person name="Fu T."/>
        </authorList>
    </citation>
    <scope>NUCLEOTIDE SEQUENCE [LARGE SCALE GENOMIC DNA]</scope>
    <source>
        <strain evidence="13 14">JC075</strain>
    </source>
</reference>
<comment type="pathway">
    <text evidence="3">Amino-acid biosynthesis; L-valine biosynthesis; L-valine from pyruvate: step 4/4.</text>
</comment>
<dbReference type="Pfam" id="PF01063">
    <property type="entry name" value="Aminotran_4"/>
    <property type="match status" value="1"/>
</dbReference>
<proteinExistence type="inferred from homology"/>
<evidence type="ECO:0000313" key="14">
    <source>
        <dbReference type="Proteomes" id="UP000248079"/>
    </source>
</evidence>
<evidence type="ECO:0000256" key="8">
    <source>
        <dbReference type="ARBA" id="ARBA00048212"/>
    </source>
</evidence>
<evidence type="ECO:0000256" key="4">
    <source>
        <dbReference type="ARBA" id="ARBA00005072"/>
    </source>
</evidence>
<dbReference type="InterPro" id="IPR018300">
    <property type="entry name" value="Aminotrans_IV_CS"/>
</dbReference>
<accession>A0A2V3ZVN4</accession>
<dbReference type="InterPro" id="IPR043131">
    <property type="entry name" value="BCAT-like_N"/>
</dbReference>
<comment type="catalytic activity">
    <reaction evidence="8">
        <text>L-valine + 2-oxoglutarate = 3-methyl-2-oxobutanoate + L-glutamate</text>
        <dbReference type="Rhea" id="RHEA:24813"/>
        <dbReference type="ChEBI" id="CHEBI:11851"/>
        <dbReference type="ChEBI" id="CHEBI:16810"/>
        <dbReference type="ChEBI" id="CHEBI:29985"/>
        <dbReference type="ChEBI" id="CHEBI:57762"/>
        <dbReference type="EC" id="2.6.1.42"/>
    </reaction>
</comment>
<evidence type="ECO:0000256" key="11">
    <source>
        <dbReference type="RuleBase" id="RU004106"/>
    </source>
</evidence>
<dbReference type="InterPro" id="IPR050571">
    <property type="entry name" value="Class-IV_PLP-Dep_Aminotrnsfr"/>
</dbReference>
<evidence type="ECO:0000256" key="2">
    <source>
        <dbReference type="ARBA" id="ARBA00004824"/>
    </source>
</evidence>
<dbReference type="InterPro" id="IPR001544">
    <property type="entry name" value="Aminotrans_IV"/>
</dbReference>
<comment type="pathway">
    <text evidence="2">Amino-acid biosynthesis; L-isoleucine biosynthesis; L-isoleucine from 2-oxobutanoate: step 4/4.</text>
</comment>
<evidence type="ECO:0000256" key="6">
    <source>
        <dbReference type="ARBA" id="ARBA00013053"/>
    </source>
</evidence>
<evidence type="ECO:0000256" key="10">
    <source>
        <dbReference type="ARBA" id="ARBA00049229"/>
    </source>
</evidence>
<evidence type="ECO:0000256" key="9">
    <source>
        <dbReference type="ARBA" id="ARBA00048798"/>
    </source>
</evidence>
<comment type="caution">
    <text evidence="13">The sequence shown here is derived from an EMBL/GenBank/DDBJ whole genome shotgun (WGS) entry which is preliminary data.</text>
</comment>
<comment type="pathway">
    <text evidence="4">Amino-acid biosynthesis; L-leucine biosynthesis; L-leucine from 3-methyl-2-oxobutanoate: step 4/4.</text>
</comment>
<dbReference type="GO" id="GO:0046394">
    <property type="term" value="P:carboxylic acid biosynthetic process"/>
    <property type="evidence" value="ECO:0007669"/>
    <property type="project" value="UniProtKB-ARBA"/>
</dbReference>
<evidence type="ECO:0000313" key="13">
    <source>
        <dbReference type="EMBL" id="PXX99004.1"/>
    </source>
</evidence>
<dbReference type="InterPro" id="IPR036038">
    <property type="entry name" value="Aminotransferase-like"/>
</dbReference>
<comment type="catalytic activity">
    <reaction evidence="9">
        <text>L-isoleucine + 2-oxoglutarate = (S)-3-methyl-2-oxopentanoate + L-glutamate</text>
        <dbReference type="Rhea" id="RHEA:24801"/>
        <dbReference type="ChEBI" id="CHEBI:16810"/>
        <dbReference type="ChEBI" id="CHEBI:29985"/>
        <dbReference type="ChEBI" id="CHEBI:35146"/>
        <dbReference type="ChEBI" id="CHEBI:58045"/>
        <dbReference type="EC" id="2.6.1.42"/>
    </reaction>
</comment>
<dbReference type="SUPFAM" id="SSF56752">
    <property type="entry name" value="D-aminoacid aminotransferase-like PLP-dependent enzymes"/>
    <property type="match status" value="1"/>
</dbReference>